<accession>A0A1A9V4H4</accession>
<keyword evidence="1" id="KW-0812">Transmembrane</keyword>
<dbReference type="PROSITE" id="PS51257">
    <property type="entry name" value="PROKAR_LIPOPROTEIN"/>
    <property type="match status" value="1"/>
</dbReference>
<feature type="transmembrane region" description="Helical" evidence="1">
    <location>
        <begin position="20"/>
        <end position="42"/>
    </location>
</feature>
<evidence type="ECO:0000256" key="1">
    <source>
        <dbReference type="SAM" id="Phobius"/>
    </source>
</evidence>
<sequence length="202" mass="22751">MNNETLKWHTKGLSSAKNNALQIALLACTALMCSPVSNNYLFVNCRRSNKLFGIICTARIKMIMKDVQKTFGENLFLEGVHMTNSVECSVRMSSQVTYKLNITLHSGYISFDFDLRVHILVFGLRGSEEIQETSMTCFLENNESFTGIVKRSCLHYRPCIRSRFASKTVMNFLTQYLKCNASASASVSNKIFPNTISSITDP</sequence>
<dbReference type="VEuPathDB" id="VectorBase:GAUT025586"/>
<proteinExistence type="predicted"/>
<keyword evidence="3" id="KW-1185">Reference proteome</keyword>
<keyword evidence="1" id="KW-1133">Transmembrane helix</keyword>
<evidence type="ECO:0000313" key="2">
    <source>
        <dbReference type="EnsemblMetazoa" id="GAUT025586-PA"/>
    </source>
</evidence>
<keyword evidence="1" id="KW-0472">Membrane</keyword>
<dbReference type="Proteomes" id="UP000078200">
    <property type="component" value="Unassembled WGS sequence"/>
</dbReference>
<dbReference type="EnsemblMetazoa" id="GAUT025586-RA">
    <property type="protein sequence ID" value="GAUT025586-PA"/>
    <property type="gene ID" value="GAUT025586"/>
</dbReference>
<organism evidence="2 3">
    <name type="scientific">Glossina austeni</name>
    <name type="common">Savannah tsetse fly</name>
    <dbReference type="NCBI Taxonomy" id="7395"/>
    <lineage>
        <taxon>Eukaryota</taxon>
        <taxon>Metazoa</taxon>
        <taxon>Ecdysozoa</taxon>
        <taxon>Arthropoda</taxon>
        <taxon>Hexapoda</taxon>
        <taxon>Insecta</taxon>
        <taxon>Pterygota</taxon>
        <taxon>Neoptera</taxon>
        <taxon>Endopterygota</taxon>
        <taxon>Diptera</taxon>
        <taxon>Brachycera</taxon>
        <taxon>Muscomorpha</taxon>
        <taxon>Hippoboscoidea</taxon>
        <taxon>Glossinidae</taxon>
        <taxon>Glossina</taxon>
    </lineage>
</organism>
<name>A0A1A9V4H4_GLOAU</name>
<protein>
    <submittedName>
        <fullName evidence="2">Uncharacterized protein</fullName>
    </submittedName>
</protein>
<evidence type="ECO:0000313" key="3">
    <source>
        <dbReference type="Proteomes" id="UP000078200"/>
    </source>
</evidence>
<reference evidence="2" key="1">
    <citation type="submission" date="2020-05" db="UniProtKB">
        <authorList>
            <consortium name="EnsemblMetazoa"/>
        </authorList>
    </citation>
    <scope>IDENTIFICATION</scope>
    <source>
        <strain evidence="2">TTRI</strain>
    </source>
</reference>
<dbReference type="AlphaFoldDB" id="A0A1A9V4H4"/>